<feature type="region of interest" description="Disordered" evidence="6">
    <location>
        <begin position="1"/>
        <end position="44"/>
    </location>
</feature>
<evidence type="ECO:0000256" key="1">
    <source>
        <dbReference type="ARBA" id="ARBA00004123"/>
    </source>
</evidence>
<comment type="similarity">
    <text evidence="2">Belongs to the ORC3 family.</text>
</comment>
<evidence type="ECO:0000256" key="2">
    <source>
        <dbReference type="ARBA" id="ARBA00010977"/>
    </source>
</evidence>
<dbReference type="Pfam" id="PF07034">
    <property type="entry name" value="ORC3_N"/>
    <property type="match status" value="1"/>
</dbReference>
<dbReference type="STRING" id="27342.A0A0H2RPJ6"/>
<proteinExistence type="inferred from homology"/>
<dbReference type="CDD" id="cd20704">
    <property type="entry name" value="Orc3"/>
    <property type="match status" value="1"/>
</dbReference>
<dbReference type="GO" id="GO:0003688">
    <property type="term" value="F:DNA replication origin binding"/>
    <property type="evidence" value="ECO:0007669"/>
    <property type="project" value="TreeGrafter"/>
</dbReference>
<keyword evidence="5" id="KW-0539">Nucleus</keyword>
<dbReference type="AlphaFoldDB" id="A0A0H2RPJ6"/>
<dbReference type="PANTHER" id="PTHR12748">
    <property type="entry name" value="ORIGIN RECOGNITION COMPLEX SUBUNIT 3"/>
    <property type="match status" value="1"/>
</dbReference>
<dbReference type="OrthoDB" id="10265211at2759"/>
<feature type="domain" description="Origin recognition complex subunit 3 N-terminal" evidence="7">
    <location>
        <begin position="49"/>
        <end position="353"/>
    </location>
</feature>
<organism evidence="9 10">
    <name type="scientific">Schizopora paradoxa</name>
    <dbReference type="NCBI Taxonomy" id="27342"/>
    <lineage>
        <taxon>Eukaryota</taxon>
        <taxon>Fungi</taxon>
        <taxon>Dikarya</taxon>
        <taxon>Basidiomycota</taxon>
        <taxon>Agaricomycotina</taxon>
        <taxon>Agaricomycetes</taxon>
        <taxon>Hymenochaetales</taxon>
        <taxon>Schizoporaceae</taxon>
        <taxon>Schizopora</taxon>
    </lineage>
</organism>
<sequence length="752" mass="84140">MATKDVSVEPFVYIPYEGPDDEETADASEPSMPTPSDLEDVDLPCGPGVRLDAFERVWEEYNEKLKEVVKEMHAPGVAQAVEEVLDAYTNVSPLLLHTELPVIAISGPDRRGTATICSEIRTSLCSTTAEGDIDEEDAMHVDNSNTPRALISSVGASDCVNLASAMKALIAGFTSNYPIRDEDFAQLRRKGTAGSSLVTYDINLLDAWFAEYKEAAEGQTPPKLVVFINEFEDAEPSVIQDLFYICSLHIPRLPLVFVLALSSPKQPSYLHAVYPRTTLALLQLKRIASSVGSDPLQALLLKVFYDPSYEPPVHLGPATVDFLVEQYTKNSGSIEAIAGLLKLVLLQHFMNPLTAFTVDDFLGEESMEDASQLLSEDTSRPFLRLLVGRLYHPQKSTLLLPKKKRAWPIGGPQDVIETVRGLRRDVLKEARLRRLAFRVFLLVRDFMLRKGFKTASDGKEGIGFLGMMSACLRGGSAAAKEGNLSYLAKMTRKLSKDHLKELLQDLYQLFFNQPRVIREDKADAITPVIAKWMARLDSSGTSSDIAEDLDHTTIGREVGDWLLEFFDELFQAYTETNLWDIWYTGNPVAISELTNPAPRVNVIGALLNPGRYLEHTSSEDHEKQSLPDTSLLFQRYLESGRMLNVHDWYESFAGALEADRSARGSDKPSKETPSRRGRALETTPRRRKGRGRGASPDDPEGSDEEMDDDAWKMEMHVRFLRGVQELDFMGFLKHTKRKAEHVLKTVYEPPEY</sequence>
<dbReference type="InParanoid" id="A0A0H2RPJ6"/>
<evidence type="ECO:0000259" key="7">
    <source>
        <dbReference type="Pfam" id="PF07034"/>
    </source>
</evidence>
<accession>A0A0H2RPJ6</accession>
<dbReference type="InterPro" id="IPR040855">
    <property type="entry name" value="ORC_WH_C"/>
</dbReference>
<evidence type="ECO:0000256" key="3">
    <source>
        <dbReference type="ARBA" id="ARBA00022705"/>
    </source>
</evidence>
<reference evidence="9 10" key="1">
    <citation type="submission" date="2015-04" db="EMBL/GenBank/DDBJ databases">
        <title>Complete genome sequence of Schizopora paradoxa KUC8140, a cosmopolitan wood degrader in East Asia.</title>
        <authorList>
            <consortium name="DOE Joint Genome Institute"/>
            <person name="Min B."/>
            <person name="Park H."/>
            <person name="Jang Y."/>
            <person name="Kim J.-J."/>
            <person name="Kim K.H."/>
            <person name="Pangilinan J."/>
            <person name="Lipzen A."/>
            <person name="Riley R."/>
            <person name="Grigoriev I.V."/>
            <person name="Spatafora J.W."/>
            <person name="Choi I.-G."/>
        </authorList>
    </citation>
    <scope>NUCLEOTIDE SEQUENCE [LARGE SCALE GENOMIC DNA]</scope>
    <source>
        <strain evidence="9 10">KUC8140</strain>
    </source>
</reference>
<feature type="compositionally biased region" description="Basic and acidic residues" evidence="6">
    <location>
        <begin position="659"/>
        <end position="674"/>
    </location>
</feature>
<dbReference type="InterPro" id="IPR045667">
    <property type="entry name" value="ORC3_N"/>
</dbReference>
<keyword evidence="4" id="KW-0238">DNA-binding</keyword>
<dbReference type="GO" id="GO:0005664">
    <property type="term" value="C:nuclear origin of replication recognition complex"/>
    <property type="evidence" value="ECO:0007669"/>
    <property type="project" value="InterPro"/>
</dbReference>
<evidence type="ECO:0000313" key="9">
    <source>
        <dbReference type="EMBL" id="KLO06741.1"/>
    </source>
</evidence>
<name>A0A0H2RPJ6_9AGAM</name>
<dbReference type="EMBL" id="KQ086184">
    <property type="protein sequence ID" value="KLO06741.1"/>
    <property type="molecule type" value="Genomic_DNA"/>
</dbReference>
<evidence type="ECO:0000259" key="8">
    <source>
        <dbReference type="Pfam" id="PF18137"/>
    </source>
</evidence>
<dbReference type="GO" id="GO:0005656">
    <property type="term" value="C:nuclear pre-replicative complex"/>
    <property type="evidence" value="ECO:0007669"/>
    <property type="project" value="TreeGrafter"/>
</dbReference>
<gene>
    <name evidence="9" type="ORF">SCHPADRAFT_882487</name>
</gene>
<comment type="subcellular location">
    <subcellularLocation>
        <location evidence="1">Nucleus</location>
    </subcellularLocation>
</comment>
<evidence type="ECO:0000313" key="10">
    <source>
        <dbReference type="Proteomes" id="UP000053477"/>
    </source>
</evidence>
<keyword evidence="10" id="KW-1185">Reference proteome</keyword>
<dbReference type="PANTHER" id="PTHR12748:SF0">
    <property type="entry name" value="ORIGIN RECOGNITION COMPLEX SUBUNIT 3"/>
    <property type="match status" value="1"/>
</dbReference>
<dbReference type="Proteomes" id="UP000053477">
    <property type="component" value="Unassembled WGS sequence"/>
</dbReference>
<dbReference type="Pfam" id="PF18137">
    <property type="entry name" value="WHD_ORC"/>
    <property type="match status" value="1"/>
</dbReference>
<protein>
    <submittedName>
        <fullName evidence="9">Uncharacterized protein</fullName>
    </submittedName>
</protein>
<keyword evidence="3" id="KW-0235">DNA replication</keyword>
<feature type="domain" description="Origin recognition complex subunit 3 winged helix C-terminal" evidence="8">
    <location>
        <begin position="599"/>
        <end position="747"/>
    </location>
</feature>
<evidence type="ECO:0000256" key="5">
    <source>
        <dbReference type="ARBA" id="ARBA00023242"/>
    </source>
</evidence>
<evidence type="ECO:0000256" key="4">
    <source>
        <dbReference type="ARBA" id="ARBA00023125"/>
    </source>
</evidence>
<dbReference type="GO" id="GO:0006270">
    <property type="term" value="P:DNA replication initiation"/>
    <property type="evidence" value="ECO:0007669"/>
    <property type="project" value="TreeGrafter"/>
</dbReference>
<feature type="region of interest" description="Disordered" evidence="6">
    <location>
        <begin position="659"/>
        <end position="706"/>
    </location>
</feature>
<dbReference type="InterPro" id="IPR020795">
    <property type="entry name" value="ORC3"/>
</dbReference>
<dbReference type="GO" id="GO:0031261">
    <property type="term" value="C:DNA replication preinitiation complex"/>
    <property type="evidence" value="ECO:0007669"/>
    <property type="project" value="TreeGrafter"/>
</dbReference>
<feature type="compositionally biased region" description="Acidic residues" evidence="6">
    <location>
        <begin position="697"/>
        <end position="706"/>
    </location>
</feature>
<evidence type="ECO:0000256" key="6">
    <source>
        <dbReference type="SAM" id="MobiDB-lite"/>
    </source>
</evidence>